<keyword evidence="1" id="KW-0472">Membrane</keyword>
<dbReference type="Proteomes" id="UP001224418">
    <property type="component" value="Unassembled WGS sequence"/>
</dbReference>
<dbReference type="RefSeq" id="WP_307355108.1">
    <property type="nucleotide sequence ID" value="NZ_BAAACJ010000041.1"/>
</dbReference>
<dbReference type="EMBL" id="JAUSWN010000004">
    <property type="protein sequence ID" value="MDQ0478937.1"/>
    <property type="molecule type" value="Genomic_DNA"/>
</dbReference>
<feature type="transmembrane region" description="Helical" evidence="1">
    <location>
        <begin position="43"/>
        <end position="62"/>
    </location>
</feature>
<evidence type="ECO:0008006" key="4">
    <source>
        <dbReference type="Google" id="ProtNLM"/>
    </source>
</evidence>
<name>A0ABU0JPC4_HATLI</name>
<evidence type="ECO:0000313" key="2">
    <source>
        <dbReference type="EMBL" id="MDQ0478937.1"/>
    </source>
</evidence>
<reference evidence="2 3" key="1">
    <citation type="submission" date="2023-07" db="EMBL/GenBank/DDBJ databases">
        <title>Genomic Encyclopedia of Type Strains, Phase IV (KMG-IV): sequencing the most valuable type-strain genomes for metagenomic binning, comparative biology and taxonomic classification.</title>
        <authorList>
            <person name="Goeker M."/>
        </authorList>
    </citation>
    <scope>NUCLEOTIDE SEQUENCE [LARGE SCALE GENOMIC DNA]</scope>
    <source>
        <strain evidence="2 3">DSM 1400</strain>
    </source>
</reference>
<keyword evidence="1" id="KW-1133">Transmembrane helix</keyword>
<proteinExistence type="predicted"/>
<evidence type="ECO:0000313" key="3">
    <source>
        <dbReference type="Proteomes" id="UP001224418"/>
    </source>
</evidence>
<gene>
    <name evidence="2" type="ORF">QOZ93_000665</name>
</gene>
<keyword evidence="3" id="KW-1185">Reference proteome</keyword>
<keyword evidence="1" id="KW-0812">Transmembrane</keyword>
<sequence>MIMLIINIVIWGVLIITSARNFANRKYLGPNLLYDKNKSLFKIHKYGFMIFFIIYIEILLYYIQKNRMIQIEPLYYICFLGIFLILVSLYIKRDYLLITEKGILLKNNCLQWHEIKYYIWNKNTLKVVTKSNTIFLKNKWKFKEKETINKLLEKYIGKGNYLE</sequence>
<evidence type="ECO:0000256" key="1">
    <source>
        <dbReference type="SAM" id="Phobius"/>
    </source>
</evidence>
<organism evidence="2 3">
    <name type="scientific">Hathewaya limosa</name>
    <name type="common">Clostridium limosum</name>
    <dbReference type="NCBI Taxonomy" id="1536"/>
    <lineage>
        <taxon>Bacteria</taxon>
        <taxon>Bacillati</taxon>
        <taxon>Bacillota</taxon>
        <taxon>Clostridia</taxon>
        <taxon>Eubacteriales</taxon>
        <taxon>Clostridiaceae</taxon>
        <taxon>Hathewaya</taxon>
    </lineage>
</organism>
<protein>
    <recommendedName>
        <fullName evidence="4">DUF5673 domain-containing protein</fullName>
    </recommendedName>
</protein>
<comment type="caution">
    <text evidence="2">The sequence shown here is derived from an EMBL/GenBank/DDBJ whole genome shotgun (WGS) entry which is preliminary data.</text>
</comment>
<accession>A0ABU0JPC4</accession>
<feature type="transmembrane region" description="Helical" evidence="1">
    <location>
        <begin position="74"/>
        <end position="91"/>
    </location>
</feature>